<dbReference type="EMBL" id="CAJNOM010002432">
    <property type="protein sequence ID" value="CAF1632526.1"/>
    <property type="molecule type" value="Genomic_DNA"/>
</dbReference>
<organism evidence="1 4">
    <name type="scientific">Adineta steineri</name>
    <dbReference type="NCBI Taxonomy" id="433720"/>
    <lineage>
        <taxon>Eukaryota</taxon>
        <taxon>Metazoa</taxon>
        <taxon>Spiralia</taxon>
        <taxon>Gnathifera</taxon>
        <taxon>Rotifera</taxon>
        <taxon>Eurotatoria</taxon>
        <taxon>Bdelloidea</taxon>
        <taxon>Adinetida</taxon>
        <taxon>Adinetidae</taxon>
        <taxon>Adineta</taxon>
    </lineage>
</organism>
<name>A0A815Q7K7_9BILA</name>
<keyword evidence="3" id="KW-1185">Reference proteome</keyword>
<dbReference type="Proteomes" id="UP000663832">
    <property type="component" value="Unassembled WGS sequence"/>
</dbReference>
<reference evidence="1" key="1">
    <citation type="submission" date="2021-02" db="EMBL/GenBank/DDBJ databases">
        <authorList>
            <person name="Nowell W R."/>
        </authorList>
    </citation>
    <scope>NUCLEOTIDE SEQUENCE</scope>
</reference>
<protein>
    <submittedName>
        <fullName evidence="1">Uncharacterized protein</fullName>
    </submittedName>
</protein>
<evidence type="ECO:0000313" key="3">
    <source>
        <dbReference type="Proteomes" id="UP000663832"/>
    </source>
</evidence>
<dbReference type="OrthoDB" id="76293at2759"/>
<dbReference type="AlphaFoldDB" id="A0A815Q7K7"/>
<evidence type="ECO:0000313" key="4">
    <source>
        <dbReference type="Proteomes" id="UP000663877"/>
    </source>
</evidence>
<gene>
    <name evidence="1" type="ORF">BJG266_LOCUS40841</name>
    <name evidence="2" type="ORF">QVE165_LOCUS57717</name>
</gene>
<dbReference type="Proteomes" id="UP000663877">
    <property type="component" value="Unassembled WGS sequence"/>
</dbReference>
<evidence type="ECO:0000313" key="2">
    <source>
        <dbReference type="EMBL" id="CAF1632526.1"/>
    </source>
</evidence>
<evidence type="ECO:0000313" key="1">
    <source>
        <dbReference type="EMBL" id="CAF1458388.1"/>
    </source>
</evidence>
<comment type="caution">
    <text evidence="1">The sequence shown here is derived from an EMBL/GenBank/DDBJ whole genome shotgun (WGS) entry which is preliminary data.</text>
</comment>
<sequence length="67" mass="7161">MGIYDGNSANFSTISPKDIPGSNGLAQLFRDWLISQNLPFTIGELGGGGDYASFLAADMNDNLSFQE</sequence>
<accession>A0A815Q7K7</accession>
<dbReference type="EMBL" id="CAJNOI010002108">
    <property type="protein sequence ID" value="CAF1458388.1"/>
    <property type="molecule type" value="Genomic_DNA"/>
</dbReference>
<proteinExistence type="predicted"/>